<feature type="compositionally biased region" description="Low complexity" evidence="1">
    <location>
        <begin position="425"/>
        <end position="435"/>
    </location>
</feature>
<keyword evidence="4" id="KW-1185">Reference proteome</keyword>
<evidence type="ECO:0000256" key="2">
    <source>
        <dbReference type="SAM" id="SignalP"/>
    </source>
</evidence>
<reference evidence="3" key="1">
    <citation type="submission" date="2023-10" db="EMBL/GenBank/DDBJ databases">
        <authorList>
            <person name="Chen Y."/>
            <person name="Shah S."/>
            <person name="Dougan E. K."/>
            <person name="Thang M."/>
            <person name="Chan C."/>
        </authorList>
    </citation>
    <scope>NUCLEOTIDE SEQUENCE [LARGE SCALE GENOMIC DNA]</scope>
</reference>
<protein>
    <recommendedName>
        <fullName evidence="5">Nucleotide-diphospho-sugar transferase domain-containing protein</fullName>
    </recommendedName>
</protein>
<comment type="caution">
    <text evidence="3">The sequence shown here is derived from an EMBL/GenBank/DDBJ whole genome shotgun (WGS) entry which is preliminary data.</text>
</comment>
<proteinExistence type="predicted"/>
<accession>A0ABN9SWI9</accession>
<feature type="chain" id="PRO_5046255905" description="Nucleotide-diphospho-sugar transferase domain-containing protein" evidence="2">
    <location>
        <begin position="19"/>
        <end position="510"/>
    </location>
</feature>
<dbReference type="EMBL" id="CAUYUJ010013914">
    <property type="protein sequence ID" value="CAK0836914.1"/>
    <property type="molecule type" value="Genomic_DNA"/>
</dbReference>
<feature type="non-terminal residue" evidence="3">
    <location>
        <position position="1"/>
    </location>
</feature>
<organism evidence="3 4">
    <name type="scientific">Prorocentrum cordatum</name>
    <dbReference type="NCBI Taxonomy" id="2364126"/>
    <lineage>
        <taxon>Eukaryota</taxon>
        <taxon>Sar</taxon>
        <taxon>Alveolata</taxon>
        <taxon>Dinophyceae</taxon>
        <taxon>Prorocentrales</taxon>
        <taxon>Prorocentraceae</taxon>
        <taxon>Prorocentrum</taxon>
    </lineage>
</organism>
<dbReference type="InterPro" id="IPR050587">
    <property type="entry name" value="GNT1/Glycosyltrans_8"/>
</dbReference>
<dbReference type="SUPFAM" id="SSF53448">
    <property type="entry name" value="Nucleotide-diphospho-sugar transferases"/>
    <property type="match status" value="1"/>
</dbReference>
<dbReference type="Gene3D" id="3.90.550.10">
    <property type="entry name" value="Spore Coat Polysaccharide Biosynthesis Protein SpsA, Chain A"/>
    <property type="match status" value="1"/>
</dbReference>
<dbReference type="PANTHER" id="PTHR11183">
    <property type="entry name" value="GLYCOGENIN SUBFAMILY MEMBER"/>
    <property type="match status" value="1"/>
</dbReference>
<evidence type="ECO:0000313" key="3">
    <source>
        <dbReference type="EMBL" id="CAK0836914.1"/>
    </source>
</evidence>
<keyword evidence="2" id="KW-0732">Signal</keyword>
<gene>
    <name evidence="3" type="ORF">PCOR1329_LOCUS33270</name>
</gene>
<evidence type="ECO:0000256" key="1">
    <source>
        <dbReference type="SAM" id="MobiDB-lite"/>
    </source>
</evidence>
<feature type="region of interest" description="Disordered" evidence="1">
    <location>
        <begin position="412"/>
        <end position="458"/>
    </location>
</feature>
<evidence type="ECO:0008006" key="5">
    <source>
        <dbReference type="Google" id="ProtNLM"/>
    </source>
</evidence>
<feature type="signal peptide" evidence="2">
    <location>
        <begin position="1"/>
        <end position="18"/>
    </location>
</feature>
<dbReference type="InterPro" id="IPR029044">
    <property type="entry name" value="Nucleotide-diphossugar_trans"/>
</dbReference>
<dbReference type="Proteomes" id="UP001189429">
    <property type="component" value="Unassembled WGS sequence"/>
</dbReference>
<name>A0ABN9SWI9_9DINO</name>
<evidence type="ECO:0000313" key="4">
    <source>
        <dbReference type="Proteomes" id="UP001189429"/>
    </source>
</evidence>
<sequence>PFGRRLSGWLVSFLAARALHWHRASVRMLELPLDPWGLLSGGRCQGGQALAFATVCVTEEERGTEFLANCLASICALLATTDPECVVAIVSSWVYHAARHVLLRNGVLPLVAPTWLPHHVGHPFEHIHWKPHFSAKLEAFRLTGHDRVVWFDPDVLFMRNASGLLGVPGEFAASTSPKGKDPARYVNDGVMVFTPSIGLYNELITRWRDGSHSLHYSEDEVSDNDLVMEVCVLEGKCGAVSDLDACLYNHGVWLPLRYWRPCPSRAAVARHNFLATREPILTGVLHAAALRGTCRARAVPDPAAEGCWEGADEHGPFTAERCCRDAARGGDLQCWGHGKGFESCCRGARDAEHLQAELRAVGQSWYAWPLLAARQAPAWAPGRAVLAAVPPHAPHALQPGRGGLRHAGLQRARGGVAPVGGGVGSAEPSGSSAVGRDQVHQLRRSASRGPPHQIRGLSLPLRRLLRPAPGRLEGGGHLAGLLGGRPLARQAVGHGRLRATGMLLPSAGGL</sequence>